<feature type="transmembrane region" description="Helical" evidence="7">
    <location>
        <begin position="149"/>
        <end position="168"/>
    </location>
</feature>
<evidence type="ECO:0000256" key="4">
    <source>
        <dbReference type="ARBA" id="ARBA00022970"/>
    </source>
</evidence>
<sequence length="517" mass="56256">MAALVDVEKLNQDGLVETISTRAGEDAELNQLKREFKPRQVLMFSIACAIGTGLVISSGTALSEGGPGSLLIAYLMVGDAVFFVMTGLGEMAAFLPMNKGFGGYASRMVDPAFGFATGWNYFFKYIIAMPSNLTAAGLVVRYWRPDLNVGIWIAIFGAVIIFINFLHVSKLGETEFWLGLCKVLIMIILIISCLVVALGGGPNHPRSGFRYWRDPGAFKEYLVEGSLGRFLGVWACFCQACFAFTGTEVVGMTFGETPNPRKNIPRAVKQTFWRIAVFYILGVIVLGMAVPSDNELLIGATKKSTSADASPFVVAVRIAGISVFPDFVNASLLVFTLSAASTDIYCASRSLYGLARDGQAPRIFGKTRENGNPVYAVGITCLFVGLGFLNVAKSAATVFQYLVSLVTIFAVLNWMAILVSHISFRRALKAQGIAAKDLPYTAFGQPWGSYCALTISLLVIVFSGYDAFTPTFHVDKFILKYLGVVIFVANTVIWKWWKGTKRVTASTMDLVTGGREY</sequence>
<dbReference type="PIRSF" id="PIRSF006060">
    <property type="entry name" value="AA_transporter"/>
    <property type="match status" value="1"/>
</dbReference>
<evidence type="ECO:0000259" key="8">
    <source>
        <dbReference type="Pfam" id="PF00324"/>
    </source>
</evidence>
<dbReference type="GO" id="GO:0016020">
    <property type="term" value="C:membrane"/>
    <property type="evidence" value="ECO:0007669"/>
    <property type="project" value="UniProtKB-SubCell"/>
</dbReference>
<dbReference type="InterPro" id="IPR004840">
    <property type="entry name" value="Amino_acid_permease_CS"/>
</dbReference>
<gene>
    <name evidence="9" type="ORF">TGAMA5MH_02792</name>
</gene>
<feature type="domain" description="Amino acid permease/ SLC12A" evidence="8">
    <location>
        <begin position="41"/>
        <end position="502"/>
    </location>
</feature>
<dbReference type="GO" id="GO:0015171">
    <property type="term" value="F:amino acid transmembrane transporter activity"/>
    <property type="evidence" value="ECO:0007669"/>
    <property type="project" value="TreeGrafter"/>
</dbReference>
<evidence type="ECO:0000256" key="3">
    <source>
        <dbReference type="ARBA" id="ARBA00022692"/>
    </source>
</evidence>
<feature type="transmembrane region" description="Helical" evidence="7">
    <location>
        <begin position="122"/>
        <end position="143"/>
    </location>
</feature>
<accession>A0A2K0TJ50</accession>
<feature type="transmembrane region" description="Helical" evidence="7">
    <location>
        <begin position="447"/>
        <end position="465"/>
    </location>
</feature>
<dbReference type="PROSITE" id="PS00218">
    <property type="entry name" value="AMINO_ACID_PERMEASE_1"/>
    <property type="match status" value="1"/>
</dbReference>
<evidence type="ECO:0000256" key="2">
    <source>
        <dbReference type="ARBA" id="ARBA00022448"/>
    </source>
</evidence>
<feature type="transmembrane region" description="Helical" evidence="7">
    <location>
        <begin position="41"/>
        <end position="62"/>
    </location>
</feature>
<dbReference type="PANTHER" id="PTHR43341">
    <property type="entry name" value="AMINO ACID PERMEASE"/>
    <property type="match status" value="1"/>
</dbReference>
<dbReference type="InterPro" id="IPR004841">
    <property type="entry name" value="AA-permease/SLC12A_dom"/>
</dbReference>
<dbReference type="EMBL" id="MTYH01000024">
    <property type="protein sequence ID" value="PNP45569.1"/>
    <property type="molecule type" value="Genomic_DNA"/>
</dbReference>
<feature type="transmembrane region" description="Helical" evidence="7">
    <location>
        <begin position="272"/>
        <end position="290"/>
    </location>
</feature>
<keyword evidence="2" id="KW-0813">Transport</keyword>
<feature type="transmembrane region" description="Helical" evidence="7">
    <location>
        <begin position="477"/>
        <end position="497"/>
    </location>
</feature>
<keyword evidence="5 7" id="KW-1133">Transmembrane helix</keyword>
<dbReference type="InterPro" id="IPR050524">
    <property type="entry name" value="APC_YAT"/>
</dbReference>
<comment type="subcellular location">
    <subcellularLocation>
        <location evidence="1">Membrane</location>
        <topology evidence="1">Multi-pass membrane protein</topology>
    </subcellularLocation>
</comment>
<feature type="transmembrane region" description="Helical" evidence="7">
    <location>
        <begin position="373"/>
        <end position="392"/>
    </location>
</feature>
<proteinExistence type="predicted"/>
<evidence type="ECO:0000313" key="9">
    <source>
        <dbReference type="EMBL" id="PNP45569.1"/>
    </source>
</evidence>
<dbReference type="Pfam" id="PF00324">
    <property type="entry name" value="AA_permease"/>
    <property type="match status" value="1"/>
</dbReference>
<keyword evidence="4" id="KW-0029">Amino-acid transport</keyword>
<comment type="caution">
    <text evidence="9">The sequence shown here is derived from an EMBL/GenBank/DDBJ whole genome shotgun (WGS) entry which is preliminary data.</text>
</comment>
<dbReference type="PANTHER" id="PTHR43341:SF9">
    <property type="entry name" value="DICARBOXYLIC AMINO ACID PERMEASE"/>
    <property type="match status" value="1"/>
</dbReference>
<feature type="transmembrane region" description="Helical" evidence="7">
    <location>
        <begin position="398"/>
        <end position="419"/>
    </location>
</feature>
<dbReference type="FunFam" id="1.20.1740.10:FF:000006">
    <property type="entry name" value="General amino acid permease"/>
    <property type="match status" value="1"/>
</dbReference>
<evidence type="ECO:0000313" key="10">
    <source>
        <dbReference type="Proteomes" id="UP000236546"/>
    </source>
</evidence>
<feature type="transmembrane region" description="Helical" evidence="7">
    <location>
        <begin position="68"/>
        <end position="89"/>
    </location>
</feature>
<evidence type="ECO:0000256" key="7">
    <source>
        <dbReference type="SAM" id="Phobius"/>
    </source>
</evidence>
<protein>
    <recommendedName>
        <fullName evidence="8">Amino acid permease/ SLC12A domain-containing protein</fullName>
    </recommendedName>
</protein>
<evidence type="ECO:0000256" key="5">
    <source>
        <dbReference type="ARBA" id="ARBA00022989"/>
    </source>
</evidence>
<name>A0A2K0TJ50_9HYPO</name>
<dbReference type="AlphaFoldDB" id="A0A2K0TJ50"/>
<keyword evidence="6 7" id="KW-0472">Membrane</keyword>
<dbReference type="Proteomes" id="UP000236546">
    <property type="component" value="Unassembled WGS sequence"/>
</dbReference>
<evidence type="ECO:0000256" key="1">
    <source>
        <dbReference type="ARBA" id="ARBA00004141"/>
    </source>
</evidence>
<organism evidence="9 10">
    <name type="scientific">Trichoderma gamsii</name>
    <dbReference type="NCBI Taxonomy" id="398673"/>
    <lineage>
        <taxon>Eukaryota</taxon>
        <taxon>Fungi</taxon>
        <taxon>Dikarya</taxon>
        <taxon>Ascomycota</taxon>
        <taxon>Pezizomycotina</taxon>
        <taxon>Sordariomycetes</taxon>
        <taxon>Hypocreomycetidae</taxon>
        <taxon>Hypocreales</taxon>
        <taxon>Hypocreaceae</taxon>
        <taxon>Trichoderma</taxon>
    </lineage>
</organism>
<dbReference type="OrthoDB" id="3900342at2759"/>
<feature type="transmembrane region" description="Helical" evidence="7">
    <location>
        <begin position="180"/>
        <end position="200"/>
    </location>
</feature>
<reference evidence="9 10" key="1">
    <citation type="submission" date="2017-02" db="EMBL/GenBank/DDBJ databases">
        <title>Genomes of Trichoderma spp. with biocontrol activity.</title>
        <authorList>
            <person name="Gardiner D."/>
            <person name="Kazan K."/>
            <person name="Vos C."/>
            <person name="Harvey P."/>
        </authorList>
    </citation>
    <scope>NUCLEOTIDE SEQUENCE [LARGE SCALE GENOMIC DNA]</scope>
    <source>
        <strain evidence="9 10">A5MH</strain>
    </source>
</reference>
<evidence type="ECO:0000256" key="6">
    <source>
        <dbReference type="ARBA" id="ARBA00023136"/>
    </source>
</evidence>
<feature type="transmembrane region" description="Helical" evidence="7">
    <location>
        <begin position="231"/>
        <end position="251"/>
    </location>
</feature>
<keyword evidence="3 7" id="KW-0812">Transmembrane</keyword>
<dbReference type="Gene3D" id="1.20.1740.10">
    <property type="entry name" value="Amino acid/polyamine transporter I"/>
    <property type="match status" value="1"/>
</dbReference>